<dbReference type="InterPro" id="IPR046958">
    <property type="entry name" value="RBK1/2/STUNTED"/>
</dbReference>
<dbReference type="PROSITE" id="PS50011">
    <property type="entry name" value="PROTEIN_KINASE_DOM"/>
    <property type="match status" value="1"/>
</dbReference>
<dbReference type="EMBL" id="VEPZ02001408">
    <property type="protein sequence ID" value="KAE8675003.1"/>
    <property type="molecule type" value="Genomic_DNA"/>
</dbReference>
<dbReference type="AlphaFoldDB" id="A0A6A2XGT6"/>
<dbReference type="PANTHER" id="PTHR47987">
    <property type="entry name" value="OS08G0249100 PROTEIN"/>
    <property type="match status" value="1"/>
</dbReference>
<evidence type="ECO:0000313" key="3">
    <source>
        <dbReference type="EMBL" id="KAE8675003.1"/>
    </source>
</evidence>
<protein>
    <recommendedName>
        <fullName evidence="2">Protein kinase domain-containing protein</fullName>
    </recommendedName>
</protein>
<dbReference type="GO" id="GO:0005524">
    <property type="term" value="F:ATP binding"/>
    <property type="evidence" value="ECO:0007669"/>
    <property type="project" value="InterPro"/>
</dbReference>
<feature type="region of interest" description="Disordered" evidence="1">
    <location>
        <begin position="175"/>
        <end position="216"/>
    </location>
</feature>
<organism evidence="3 4">
    <name type="scientific">Hibiscus syriacus</name>
    <name type="common">Rose of Sharon</name>
    <dbReference type="NCBI Taxonomy" id="106335"/>
    <lineage>
        <taxon>Eukaryota</taxon>
        <taxon>Viridiplantae</taxon>
        <taxon>Streptophyta</taxon>
        <taxon>Embryophyta</taxon>
        <taxon>Tracheophyta</taxon>
        <taxon>Spermatophyta</taxon>
        <taxon>Magnoliopsida</taxon>
        <taxon>eudicotyledons</taxon>
        <taxon>Gunneridae</taxon>
        <taxon>Pentapetalae</taxon>
        <taxon>rosids</taxon>
        <taxon>malvids</taxon>
        <taxon>Malvales</taxon>
        <taxon>Malvaceae</taxon>
        <taxon>Malvoideae</taxon>
        <taxon>Hibiscus</taxon>
    </lineage>
</organism>
<dbReference type="GO" id="GO:0004672">
    <property type="term" value="F:protein kinase activity"/>
    <property type="evidence" value="ECO:0007669"/>
    <property type="project" value="InterPro"/>
</dbReference>
<dbReference type="SUPFAM" id="SSF56112">
    <property type="entry name" value="Protein kinase-like (PK-like)"/>
    <property type="match status" value="1"/>
</dbReference>
<evidence type="ECO:0000259" key="2">
    <source>
        <dbReference type="PROSITE" id="PS50011"/>
    </source>
</evidence>
<keyword evidence="4" id="KW-1185">Reference proteome</keyword>
<dbReference type="PANTHER" id="PTHR47987:SF20">
    <property type="entry name" value="OS04G0654600 PROTEIN"/>
    <property type="match status" value="1"/>
</dbReference>
<comment type="caution">
    <text evidence="3">The sequence shown here is derived from an EMBL/GenBank/DDBJ whole genome shotgun (WGS) entry which is preliminary data.</text>
</comment>
<accession>A0A6A2XGT6</accession>
<name>A0A6A2XGT6_HIBSY</name>
<dbReference type="InterPro" id="IPR011009">
    <property type="entry name" value="Kinase-like_dom_sf"/>
</dbReference>
<dbReference type="InterPro" id="IPR000719">
    <property type="entry name" value="Prot_kinase_dom"/>
</dbReference>
<dbReference type="Proteomes" id="UP000436088">
    <property type="component" value="Unassembled WGS sequence"/>
</dbReference>
<proteinExistence type="predicted"/>
<gene>
    <name evidence="3" type="ORF">F3Y22_tig00111708pilonHSYRG00531</name>
</gene>
<dbReference type="Gene3D" id="1.10.510.10">
    <property type="entry name" value="Transferase(Phosphotransferase) domain 1"/>
    <property type="match status" value="2"/>
</dbReference>
<evidence type="ECO:0000313" key="4">
    <source>
        <dbReference type="Proteomes" id="UP000436088"/>
    </source>
</evidence>
<evidence type="ECO:0000256" key="1">
    <source>
        <dbReference type="SAM" id="MobiDB-lite"/>
    </source>
</evidence>
<reference evidence="3" key="1">
    <citation type="submission" date="2019-09" db="EMBL/GenBank/DDBJ databases">
        <title>Draft genome information of white flower Hibiscus syriacus.</title>
        <authorList>
            <person name="Kim Y.-M."/>
        </authorList>
    </citation>
    <scope>NUCLEOTIDE SEQUENCE [LARGE SCALE GENOMIC DNA]</scope>
    <source>
        <strain evidence="3">YM2019G1</strain>
    </source>
</reference>
<feature type="domain" description="Protein kinase" evidence="2">
    <location>
        <begin position="1"/>
        <end position="229"/>
    </location>
</feature>
<sequence length="688" mass="79298">MDWKTRYKIAIGTAKGLHYLHKVCQRRIIRRDIKSSNILLTADFKPQISDSEWRNGFLLNGHTIPLLQLKGQPEIISGRKPVDASHQSLHCWEKPLLNREEMDKLVDPRLGGSFDSSQLKLLTFTASLCIRPWSAWRPTMTEHDHICTLAAMCSYDHSRLYNFVDLVSSSIGKRKNADKLGGKKKSKRMLSKSDGGGIENVTNELTEEENPSEQPSAMEAFKFRFTGFMDYVLEEGKLRTGISLIGLPVTHISWVMGGDFNELLHPNEKLGVDNVREWIWTIFETSWKRSTIAMNTSDHSAIPIEMLGDHYAQHERRRGDYFKFDLCWAKEEIYRKVVEYTWQGTQGSASDKIEVIGQNLGSWKKDRRWKAKKEKERLCNLINNLEKSPITDDSVERLPTAKKKELKELIDKDETFWIQRSRVAWLKDENQDEIFDIATGYFSSLFTFSRSYTSLSILNAIERCITTEDNACLNRDFTTEEVLHAYSQISPNRAPGRPRILPWATLVVGKGKISTCSFVRNNIAKRMQGWTKNLLSFGGREVFMKSLAQALPTYVMSCYLLPDETIDDIISQVRSFGGQGLRKQDKRGWAMVSWDKIYRAKKIRWYGLQRHQVVQPRTFWKPSVESLAGREKEALKEGFFCIREEMEELPCIRTSLACRPTMTEVCNMKLKFGGSSQHCSKDVRFCLT</sequence>